<dbReference type="PROSITE" id="PS50088">
    <property type="entry name" value="ANK_REPEAT"/>
    <property type="match status" value="2"/>
</dbReference>
<dbReference type="EMBL" id="LCWF01000023">
    <property type="protein sequence ID" value="KKY27576.1"/>
    <property type="molecule type" value="Genomic_DNA"/>
</dbReference>
<keyword evidence="2" id="KW-0677">Repeat</keyword>
<reference evidence="11 12" key="1">
    <citation type="submission" date="2015-05" db="EMBL/GenBank/DDBJ databases">
        <title>Distinctive expansion of gene families associated with plant cell wall degradation and secondary metabolism in the genomes of grapevine trunk pathogens.</title>
        <authorList>
            <person name="Lawrence D.P."/>
            <person name="Travadon R."/>
            <person name="Rolshausen P.E."/>
            <person name="Baumgartner K."/>
        </authorList>
    </citation>
    <scope>NUCLEOTIDE SEQUENCE [LARGE SCALE GENOMIC DNA]</scope>
    <source>
        <strain evidence="11">UCRPC4</strain>
    </source>
</reference>
<dbReference type="InterPro" id="IPR036770">
    <property type="entry name" value="Ankyrin_rpt-contain_sf"/>
</dbReference>
<feature type="compositionally biased region" description="Polar residues" evidence="9">
    <location>
        <begin position="196"/>
        <end position="205"/>
    </location>
</feature>
<dbReference type="SMART" id="SM00248">
    <property type="entry name" value="ANK"/>
    <property type="match status" value="3"/>
</dbReference>
<dbReference type="SUPFAM" id="SSF48403">
    <property type="entry name" value="Ankyrin repeat"/>
    <property type="match status" value="1"/>
</dbReference>
<evidence type="ECO:0000256" key="7">
    <source>
        <dbReference type="PROSITE-ProRule" id="PRU00023"/>
    </source>
</evidence>
<accession>A0A0G2EZU6</accession>
<dbReference type="Pfam" id="PF04383">
    <property type="entry name" value="KilA-N"/>
    <property type="match status" value="1"/>
</dbReference>
<proteinExistence type="predicted"/>
<dbReference type="GO" id="GO:0030907">
    <property type="term" value="C:MBF transcription complex"/>
    <property type="evidence" value="ECO:0007669"/>
    <property type="project" value="TreeGrafter"/>
</dbReference>
<dbReference type="GO" id="GO:0030435">
    <property type="term" value="P:sporulation resulting in formation of a cellular spore"/>
    <property type="evidence" value="ECO:0007669"/>
    <property type="project" value="UniProtKB-KW"/>
</dbReference>
<dbReference type="PROSITE" id="PS50297">
    <property type="entry name" value="ANK_REP_REGION"/>
    <property type="match status" value="1"/>
</dbReference>
<keyword evidence="12" id="KW-1185">Reference proteome</keyword>
<feature type="domain" description="HTH APSES-type" evidence="10">
    <location>
        <begin position="11"/>
        <end position="119"/>
    </location>
</feature>
<dbReference type="Pfam" id="PF13637">
    <property type="entry name" value="Ank_4"/>
    <property type="match status" value="1"/>
</dbReference>
<dbReference type="OrthoDB" id="6718656at2759"/>
<evidence type="ECO:0000256" key="4">
    <source>
        <dbReference type="ARBA" id="ARBA00023043"/>
    </source>
</evidence>
<evidence type="ECO:0000256" key="3">
    <source>
        <dbReference type="ARBA" id="ARBA00022969"/>
    </source>
</evidence>
<name>A0A0G2EZU6_PHACM</name>
<dbReference type="FunFam" id="3.10.260.10:FF:000001">
    <property type="entry name" value="APSES transcription factor (MbpA)"/>
    <property type="match status" value="1"/>
</dbReference>
<evidence type="ECO:0000313" key="11">
    <source>
        <dbReference type="EMBL" id="KKY27576.1"/>
    </source>
</evidence>
<dbReference type="InterPro" id="IPR051642">
    <property type="entry name" value="SWI6-like"/>
</dbReference>
<evidence type="ECO:0000256" key="6">
    <source>
        <dbReference type="ARBA" id="ARBA00031907"/>
    </source>
</evidence>
<dbReference type="InterPro" id="IPR003163">
    <property type="entry name" value="Tscrpt_reg_HTH_APSES-type"/>
</dbReference>
<evidence type="ECO:0000256" key="1">
    <source>
        <dbReference type="ARBA" id="ARBA00019309"/>
    </source>
</evidence>
<dbReference type="AlphaFoldDB" id="A0A0G2EZU6"/>
<dbReference type="GO" id="GO:0033309">
    <property type="term" value="C:SBF transcription complex"/>
    <property type="evidence" value="ECO:0007669"/>
    <property type="project" value="TreeGrafter"/>
</dbReference>
<dbReference type="Gene3D" id="3.10.260.10">
    <property type="entry name" value="Transcription regulator HTH, APSES-type DNA-binding domain"/>
    <property type="match status" value="1"/>
</dbReference>
<comment type="caution">
    <text evidence="11">The sequence shown here is derived from an EMBL/GenBank/DDBJ whole genome shotgun (WGS) entry which is preliminary data.</text>
</comment>
<evidence type="ECO:0000256" key="5">
    <source>
        <dbReference type="ARBA" id="ARBA00023321"/>
    </source>
</evidence>
<keyword evidence="5" id="KW-0183">Conidiation</keyword>
<keyword evidence="3" id="KW-0749">Sporulation</keyword>
<dbReference type="Proteomes" id="UP000053317">
    <property type="component" value="Unassembled WGS sequence"/>
</dbReference>
<dbReference type="InterPro" id="IPR018004">
    <property type="entry name" value="KilA/APSES_HTH"/>
</dbReference>
<dbReference type="GO" id="GO:0003713">
    <property type="term" value="F:transcription coactivator activity"/>
    <property type="evidence" value="ECO:0007669"/>
    <property type="project" value="TreeGrafter"/>
</dbReference>
<evidence type="ECO:0000259" key="10">
    <source>
        <dbReference type="PROSITE" id="PS51299"/>
    </source>
</evidence>
<protein>
    <recommendedName>
        <fullName evidence="1">Cell pattern formation-associated protein stuA</fullName>
    </recommendedName>
    <alternativeName>
        <fullName evidence="6">Stunted protein A</fullName>
    </alternativeName>
</protein>
<evidence type="ECO:0000256" key="8">
    <source>
        <dbReference type="SAM" id="Coils"/>
    </source>
</evidence>
<feature type="repeat" description="ANK" evidence="7">
    <location>
        <begin position="358"/>
        <end position="390"/>
    </location>
</feature>
<dbReference type="SMART" id="SM01252">
    <property type="entry name" value="KilA-N"/>
    <property type="match status" value="1"/>
</dbReference>
<dbReference type="Gene3D" id="1.25.40.20">
    <property type="entry name" value="Ankyrin repeat-containing domain"/>
    <property type="match status" value="1"/>
</dbReference>
<dbReference type="SUPFAM" id="SSF54616">
    <property type="entry name" value="DNA-binding domain of Mlu1-box binding protein MBP1"/>
    <property type="match status" value="1"/>
</dbReference>
<dbReference type="PANTHER" id="PTHR43828">
    <property type="entry name" value="ASPARAGINASE"/>
    <property type="match status" value="1"/>
</dbReference>
<feature type="repeat" description="ANK" evidence="7">
    <location>
        <begin position="502"/>
        <end position="534"/>
    </location>
</feature>
<dbReference type="PROSITE" id="PS51299">
    <property type="entry name" value="HTH_APSES"/>
    <property type="match status" value="1"/>
</dbReference>
<evidence type="ECO:0000256" key="2">
    <source>
        <dbReference type="ARBA" id="ARBA00022737"/>
    </source>
</evidence>
<keyword evidence="4 7" id="KW-0040">ANK repeat</keyword>
<gene>
    <name evidence="11" type="ORF">UCRPC4_g01018</name>
</gene>
<feature type="region of interest" description="Disordered" evidence="9">
    <location>
        <begin position="166"/>
        <end position="288"/>
    </location>
</feature>
<dbReference type="GO" id="GO:0001228">
    <property type="term" value="F:DNA-binding transcription activator activity, RNA polymerase II-specific"/>
    <property type="evidence" value="ECO:0007669"/>
    <property type="project" value="UniProtKB-ARBA"/>
</dbReference>
<reference evidence="11 12" key="2">
    <citation type="submission" date="2015-05" db="EMBL/GenBank/DDBJ databases">
        <authorList>
            <person name="Morales-Cruz A."/>
            <person name="Amrine K.C."/>
            <person name="Cantu D."/>
        </authorList>
    </citation>
    <scope>NUCLEOTIDE SEQUENCE [LARGE SCALE GENOMIC DNA]</scope>
    <source>
        <strain evidence="11">UCRPC4</strain>
    </source>
</reference>
<dbReference type="PANTHER" id="PTHR43828:SF3">
    <property type="entry name" value="CHROMO DOMAIN-CONTAINING PROTEIN"/>
    <property type="match status" value="1"/>
</dbReference>
<feature type="compositionally biased region" description="Low complexity" evidence="9">
    <location>
        <begin position="207"/>
        <end position="222"/>
    </location>
</feature>
<dbReference type="GO" id="GO:0048315">
    <property type="term" value="P:conidium formation"/>
    <property type="evidence" value="ECO:0007669"/>
    <property type="project" value="UniProtKB-KW"/>
</dbReference>
<dbReference type="GO" id="GO:0003677">
    <property type="term" value="F:DNA binding"/>
    <property type="evidence" value="ECO:0007669"/>
    <property type="project" value="InterPro"/>
</dbReference>
<evidence type="ECO:0000256" key="9">
    <source>
        <dbReference type="SAM" id="MobiDB-lite"/>
    </source>
</evidence>
<organism evidence="11 12">
    <name type="scientific">Phaeomoniella chlamydospora</name>
    <name type="common">Phaeoacremonium chlamydosporum</name>
    <dbReference type="NCBI Taxonomy" id="158046"/>
    <lineage>
        <taxon>Eukaryota</taxon>
        <taxon>Fungi</taxon>
        <taxon>Dikarya</taxon>
        <taxon>Ascomycota</taxon>
        <taxon>Pezizomycotina</taxon>
        <taxon>Eurotiomycetes</taxon>
        <taxon>Chaetothyriomycetidae</taxon>
        <taxon>Phaeomoniellales</taxon>
        <taxon>Phaeomoniellaceae</taxon>
        <taxon>Phaeomoniella</taxon>
    </lineage>
</organism>
<keyword evidence="8" id="KW-0175">Coiled coil</keyword>
<dbReference type="InterPro" id="IPR002110">
    <property type="entry name" value="Ankyrin_rpt"/>
</dbReference>
<sequence>MQFQPEQKPQIYTAVYSSVSVYEMEVNGVAVMRRRSDGWLNATQILKVAGMEKGKRTKVLEKEVLTGEHEKVQGGYGKYQGTWINYRRGVEFCRQYLVYDILRPLLEYDIDQDGMAGQQGHMETPTKEQAMAALRKRQYNGQDNRPSSRTSNGTFFRNISSQAANAVNTLNKTRIDSPVPRGMEGRRSVGPRRPSHNYQGSQEVGFQSASQHSMHSMASDSSFGGPVQNANPYPYASDFADFPDSGDLNEPPRKRLKQSQSDSFMGPVDPGLQDSIAMGSPTEPNASFFSQAQDGVFDIENNALSGLPPLPLSGTPAEDRKKELLVDLFMDPNRSDFSDHPAFLQLSGDDFEIPIDTSSNTALHWAATLARIPLVRQLLAKGFDPRRTNSGGETALISACGSRNNHDQNSFAELLEVLGPTIEIRDGRGRTLLHHIAVSSAIRARGGVARYYLESLLAFVVQKGGQQSSQSSSGITNGASQPCMNITLGRFMSELVNAQDKAGDTALNLAARTSTKGIIHQLIEVGANPAIKNNGGLAPVDFGVGDDMGQPSEQTLRSSGIATNGNVSTQTSFAETQTEIITSIRDLFAASELDFNQEATEKKAILDEVTAKLKEAGSALNDEKRHLAELKKRTSERADLDNKLSNLTRSSHDLREKLSQSNPSKPVIDHIAIGEADKGLDLDGALAHVEQLFPNGLNQDIPFSDEQAALLASLERMEVLSGRNKAYRQHNAVLEMKEKELKWMSTDLEERYRKIVSLCTGVDEAKVDEMLGSLVQAVMSEQKESMDISRIREFMRMVEGAES</sequence>
<dbReference type="InterPro" id="IPR036887">
    <property type="entry name" value="HTH_APSES_sf"/>
</dbReference>
<feature type="coiled-coil region" evidence="8">
    <location>
        <begin position="613"/>
        <end position="657"/>
    </location>
</feature>
<evidence type="ECO:0000313" key="12">
    <source>
        <dbReference type="Proteomes" id="UP000053317"/>
    </source>
</evidence>